<sequence length="222" mass="24389">MPRFKTSNWSVFVHTGITILISSLFLKMAHSQDWPVVIDPFPDQIGPEPPATPPPTADCTFACQPKIDEALAQIEALQRQLTNANSSLLARILTLEASNNNGVAQRVANLEYYLPSNISMLNTKIDNDVYALRASLSDDIATLRRELELKINSIPSTGGGDGGAKATEVYFNLTSRINNLESGKIQMLITDNNLWRSNFRVVNATFAKLRKSNNGNNVVLTG</sequence>
<keyword evidence="1" id="KW-0732">Signal</keyword>
<proteinExistence type="predicted"/>
<comment type="caution">
    <text evidence="2">The sequence shown here is derived from an EMBL/GenBank/DDBJ whole genome shotgun (WGS) entry which is preliminary data.</text>
</comment>
<keyword evidence="3" id="KW-1185">Reference proteome</keyword>
<protein>
    <submittedName>
        <fullName evidence="2">Uncharacterized protein</fullName>
    </submittedName>
</protein>
<name>A0ABP1QTM9_9HEXA</name>
<dbReference type="EMBL" id="CAXLJM020000046">
    <property type="protein sequence ID" value="CAL8111428.1"/>
    <property type="molecule type" value="Genomic_DNA"/>
</dbReference>
<evidence type="ECO:0000256" key="1">
    <source>
        <dbReference type="SAM" id="SignalP"/>
    </source>
</evidence>
<gene>
    <name evidence="2" type="ORF">ODALV1_LOCUS15029</name>
</gene>
<dbReference type="Proteomes" id="UP001642540">
    <property type="component" value="Unassembled WGS sequence"/>
</dbReference>
<organism evidence="2 3">
    <name type="scientific">Orchesella dallaii</name>
    <dbReference type="NCBI Taxonomy" id="48710"/>
    <lineage>
        <taxon>Eukaryota</taxon>
        <taxon>Metazoa</taxon>
        <taxon>Ecdysozoa</taxon>
        <taxon>Arthropoda</taxon>
        <taxon>Hexapoda</taxon>
        <taxon>Collembola</taxon>
        <taxon>Entomobryomorpha</taxon>
        <taxon>Entomobryoidea</taxon>
        <taxon>Orchesellidae</taxon>
        <taxon>Orchesellinae</taxon>
        <taxon>Orchesella</taxon>
    </lineage>
</organism>
<accession>A0ABP1QTM9</accession>
<feature type="chain" id="PRO_5046380152" evidence="1">
    <location>
        <begin position="32"/>
        <end position="222"/>
    </location>
</feature>
<feature type="signal peptide" evidence="1">
    <location>
        <begin position="1"/>
        <end position="31"/>
    </location>
</feature>
<reference evidence="2 3" key="1">
    <citation type="submission" date="2024-08" db="EMBL/GenBank/DDBJ databases">
        <authorList>
            <person name="Cucini C."/>
            <person name="Frati F."/>
        </authorList>
    </citation>
    <scope>NUCLEOTIDE SEQUENCE [LARGE SCALE GENOMIC DNA]</scope>
</reference>
<evidence type="ECO:0000313" key="2">
    <source>
        <dbReference type="EMBL" id="CAL8111428.1"/>
    </source>
</evidence>
<evidence type="ECO:0000313" key="3">
    <source>
        <dbReference type="Proteomes" id="UP001642540"/>
    </source>
</evidence>